<evidence type="ECO:0000313" key="2">
    <source>
        <dbReference type="Proteomes" id="UP000646877"/>
    </source>
</evidence>
<dbReference type="GO" id="GO:0016740">
    <property type="term" value="F:transferase activity"/>
    <property type="evidence" value="ECO:0007669"/>
    <property type="project" value="UniProtKB-KW"/>
</dbReference>
<accession>A0A8I2KP42</accession>
<dbReference type="EMBL" id="WEIA01000015">
    <property type="protein sequence ID" value="NLR23436.1"/>
    <property type="molecule type" value="Genomic_DNA"/>
</dbReference>
<keyword evidence="1" id="KW-0808">Transferase</keyword>
<dbReference type="AlphaFoldDB" id="A0A8I2KP42"/>
<proteinExistence type="predicted"/>
<gene>
    <name evidence="1" type="ORF">F9Y85_19380</name>
</gene>
<evidence type="ECO:0000313" key="1">
    <source>
        <dbReference type="EMBL" id="NLR23436.1"/>
    </source>
</evidence>
<dbReference type="Proteomes" id="UP000646877">
    <property type="component" value="Unassembled WGS sequence"/>
</dbReference>
<sequence length="116" mass="13455">MLKGSPTETHGNYANGGDLYRHIFPQSEFIFDHRDVFKVDFIGRFEMINEDFKALSLQLFGHDELLPHVNKSSSKKVLNLCNKNKVDYQSAYSDKGAQFIARFSARDIELLSYRFE</sequence>
<organism evidence="1 2">
    <name type="scientific">Pseudoalteromonas maricaloris</name>
    <dbReference type="NCBI Taxonomy" id="184924"/>
    <lineage>
        <taxon>Bacteria</taxon>
        <taxon>Pseudomonadati</taxon>
        <taxon>Pseudomonadota</taxon>
        <taxon>Gammaproteobacteria</taxon>
        <taxon>Alteromonadales</taxon>
        <taxon>Pseudoalteromonadaceae</taxon>
        <taxon>Pseudoalteromonas</taxon>
    </lineage>
</organism>
<comment type="caution">
    <text evidence="1">The sequence shown here is derived from an EMBL/GenBank/DDBJ whole genome shotgun (WGS) entry which is preliminary data.</text>
</comment>
<name>A0A8I2KP42_9GAMM</name>
<protein>
    <submittedName>
        <fullName evidence="1">Sulfotransferase family protein</fullName>
    </submittedName>
</protein>
<reference evidence="1" key="1">
    <citation type="submission" date="2019-10" db="EMBL/GenBank/DDBJ databases">
        <authorList>
            <person name="Paulsen S."/>
        </authorList>
    </citation>
    <scope>NUCLEOTIDE SEQUENCE</scope>
    <source>
        <strain evidence="1">LMG 19692</strain>
    </source>
</reference>